<dbReference type="OrthoDB" id="3827823at2"/>
<evidence type="ECO:0000313" key="2">
    <source>
        <dbReference type="Proteomes" id="UP000226079"/>
    </source>
</evidence>
<accession>A0A2A9CU70</accession>
<dbReference type="EMBL" id="PDJC01000001">
    <property type="protein sequence ID" value="PFG17099.1"/>
    <property type="molecule type" value="Genomic_DNA"/>
</dbReference>
<reference evidence="1 2" key="1">
    <citation type="submission" date="2017-10" db="EMBL/GenBank/DDBJ databases">
        <title>Sequencing the genomes of 1000 actinobacteria strains.</title>
        <authorList>
            <person name="Klenk H.-P."/>
        </authorList>
    </citation>
    <scope>NUCLEOTIDE SEQUENCE [LARGE SCALE GENOMIC DNA]</scope>
    <source>
        <strain evidence="1 2">DSM 15597</strain>
    </source>
</reference>
<comment type="caution">
    <text evidence="1">The sequence shown here is derived from an EMBL/GenBank/DDBJ whole genome shotgun (WGS) entry which is preliminary data.</text>
</comment>
<protein>
    <submittedName>
        <fullName evidence="1">Uncharacterized protein</fullName>
    </submittedName>
</protein>
<dbReference type="RefSeq" id="WP_098460563.1">
    <property type="nucleotide sequence ID" value="NZ_PDJC01000001.1"/>
</dbReference>
<evidence type="ECO:0000313" key="1">
    <source>
        <dbReference type="EMBL" id="PFG17099.1"/>
    </source>
</evidence>
<name>A0A2A9CU70_9ACTN</name>
<organism evidence="1 2">
    <name type="scientific">Propionicimonas paludicola</name>
    <dbReference type="NCBI Taxonomy" id="185243"/>
    <lineage>
        <taxon>Bacteria</taxon>
        <taxon>Bacillati</taxon>
        <taxon>Actinomycetota</taxon>
        <taxon>Actinomycetes</taxon>
        <taxon>Propionibacteriales</taxon>
        <taxon>Nocardioidaceae</taxon>
        <taxon>Propionicimonas</taxon>
    </lineage>
</organism>
<proteinExistence type="predicted"/>
<sequence length="164" mass="17869">MWVRVMGWMMADDEPPRPSVGSLLRSVGVRARGAVVAADPREPDGIVEVAGGSGPGEQVYAVTGIASEVRDIWSGAERGRRREHCGAEFVLRVGADQFQVQFDGHASEVASGARVTVTGRLELVGEYEWESFQLPDTRTDWLVTEIVELSDDDISARLARPSTE</sequence>
<dbReference type="AlphaFoldDB" id="A0A2A9CU70"/>
<gene>
    <name evidence="1" type="ORF">ATK74_1660</name>
</gene>
<dbReference type="Proteomes" id="UP000226079">
    <property type="component" value="Unassembled WGS sequence"/>
</dbReference>
<keyword evidence="2" id="KW-1185">Reference proteome</keyword>